<dbReference type="Gene3D" id="3.10.50.40">
    <property type="match status" value="1"/>
</dbReference>
<dbReference type="InterPro" id="IPR056277">
    <property type="entry name" value="PPIase_AIP"/>
</dbReference>
<dbReference type="Proteomes" id="UP000038040">
    <property type="component" value="Unplaced"/>
</dbReference>
<keyword evidence="4" id="KW-0802">TPR repeat</keyword>
<dbReference type="STRING" id="318479.A0A158Q503"/>
<evidence type="ECO:0000256" key="3">
    <source>
        <dbReference type="ARBA" id="ARBA00022737"/>
    </source>
</evidence>
<sequence length="336" mass="38785">MTDSNKRFKTSKKVLNAGKGTLPEYRAGTKAIFHYEALCPRNDANIEGFPESRDCFESIDDTRKPYPDGYGRPMELVFGKKFQLPVFEMCLQTMLVDEVSELYSYPHVSKTLRDISKNAGNEMKNKEHHHSHCGAMFAIDTGYPALNELAKTPKSLRFIFHLIDVLQPESYEPEGWQLNPVEKMASISRLRQSGNEFFKKGDFYSASSNYREALGRIDTLLLREKPGDAEWVEIDQQNIPLYLNLSQCFINMKQYYEAIEAASEVLKRDEINEKALFRRAKARIAVWDLEKAEDDLKRLLKVKPELANLVDAEMVIIRKLAQERTKSDKSVYKNMF</sequence>
<dbReference type="InterPro" id="IPR046357">
    <property type="entry name" value="PPIase_dom_sf"/>
</dbReference>
<dbReference type="Pfam" id="PF23322">
    <property type="entry name" value="PPIase_AIP"/>
    <property type="match status" value="1"/>
</dbReference>
<evidence type="ECO:0000313" key="7">
    <source>
        <dbReference type="Proteomes" id="UP000038040"/>
    </source>
</evidence>
<name>A0A158Q503_DRAME</name>
<evidence type="ECO:0000313" key="8">
    <source>
        <dbReference type="Proteomes" id="UP000274756"/>
    </source>
</evidence>
<feature type="domain" description="AIP/AIPL N-terminal FKBP-type PPIase" evidence="5">
    <location>
        <begin position="25"/>
        <end position="163"/>
    </location>
</feature>
<dbReference type="InterPro" id="IPR011990">
    <property type="entry name" value="TPR-like_helical_dom_sf"/>
</dbReference>
<evidence type="ECO:0000256" key="2">
    <source>
        <dbReference type="ARBA" id="ARBA00022490"/>
    </source>
</evidence>
<keyword evidence="2" id="KW-0963">Cytoplasm</keyword>
<dbReference type="InterPro" id="IPR039663">
    <property type="entry name" value="AIP/AIPL1/TTC9"/>
</dbReference>
<accession>A0A158Q503</accession>
<evidence type="ECO:0000259" key="5">
    <source>
        <dbReference type="Pfam" id="PF23322"/>
    </source>
</evidence>
<dbReference type="PANTHER" id="PTHR11242">
    <property type="entry name" value="ARYL HYDROCARBON RECEPTOR INTERACTING PROTEIN RELATED"/>
    <property type="match status" value="1"/>
</dbReference>
<gene>
    <name evidence="6" type="ORF">DME_LOCUS9458</name>
</gene>
<dbReference type="Proteomes" id="UP000274756">
    <property type="component" value="Unassembled WGS sequence"/>
</dbReference>
<keyword evidence="3" id="KW-0677">Repeat</keyword>
<protein>
    <submittedName>
        <fullName evidence="9">TPR_REGION domain-containing protein</fullName>
    </submittedName>
</protein>
<dbReference type="InterPro" id="IPR019734">
    <property type="entry name" value="TPR_rpt"/>
</dbReference>
<dbReference type="OrthoDB" id="5829758at2759"/>
<dbReference type="GO" id="GO:0003755">
    <property type="term" value="F:peptidyl-prolyl cis-trans isomerase activity"/>
    <property type="evidence" value="ECO:0007669"/>
    <property type="project" value="InterPro"/>
</dbReference>
<comment type="subcellular location">
    <subcellularLocation>
        <location evidence="1">Cytoplasm</location>
    </subcellularLocation>
</comment>
<evidence type="ECO:0000256" key="4">
    <source>
        <dbReference type="ARBA" id="ARBA00022803"/>
    </source>
</evidence>
<dbReference type="SMART" id="SM00028">
    <property type="entry name" value="TPR"/>
    <property type="match status" value="3"/>
</dbReference>
<proteinExistence type="predicted"/>
<dbReference type="Gene3D" id="1.25.40.10">
    <property type="entry name" value="Tetratricopeptide repeat domain"/>
    <property type="match status" value="1"/>
</dbReference>
<evidence type="ECO:0000256" key="1">
    <source>
        <dbReference type="ARBA" id="ARBA00004496"/>
    </source>
</evidence>
<dbReference type="EMBL" id="UYYG01001182">
    <property type="protein sequence ID" value="VDN59485.1"/>
    <property type="molecule type" value="Genomic_DNA"/>
</dbReference>
<dbReference type="PANTHER" id="PTHR11242:SF0">
    <property type="entry name" value="TPR_REGION DOMAIN-CONTAINING PROTEIN"/>
    <property type="match status" value="1"/>
</dbReference>
<evidence type="ECO:0000313" key="6">
    <source>
        <dbReference type="EMBL" id="VDN59485.1"/>
    </source>
</evidence>
<reference evidence="9" key="1">
    <citation type="submission" date="2016-04" db="UniProtKB">
        <authorList>
            <consortium name="WormBaseParasite"/>
        </authorList>
    </citation>
    <scope>IDENTIFICATION</scope>
</reference>
<dbReference type="GO" id="GO:0005737">
    <property type="term" value="C:cytoplasm"/>
    <property type="evidence" value="ECO:0007669"/>
    <property type="project" value="UniProtKB-SubCell"/>
</dbReference>
<dbReference type="Pfam" id="PF13181">
    <property type="entry name" value="TPR_8"/>
    <property type="match status" value="1"/>
</dbReference>
<reference evidence="6 8" key="2">
    <citation type="submission" date="2018-11" db="EMBL/GenBank/DDBJ databases">
        <authorList>
            <consortium name="Pathogen Informatics"/>
        </authorList>
    </citation>
    <scope>NUCLEOTIDE SEQUENCE [LARGE SCALE GENOMIC DNA]</scope>
</reference>
<keyword evidence="8" id="KW-1185">Reference proteome</keyword>
<organism evidence="7 9">
    <name type="scientific">Dracunculus medinensis</name>
    <name type="common">Guinea worm</name>
    <dbReference type="NCBI Taxonomy" id="318479"/>
    <lineage>
        <taxon>Eukaryota</taxon>
        <taxon>Metazoa</taxon>
        <taxon>Ecdysozoa</taxon>
        <taxon>Nematoda</taxon>
        <taxon>Chromadorea</taxon>
        <taxon>Rhabditida</taxon>
        <taxon>Spirurina</taxon>
        <taxon>Dracunculoidea</taxon>
        <taxon>Dracunculidae</taxon>
        <taxon>Dracunculus</taxon>
    </lineage>
</organism>
<dbReference type="SUPFAM" id="SSF48452">
    <property type="entry name" value="TPR-like"/>
    <property type="match status" value="1"/>
</dbReference>
<dbReference type="WBParaSite" id="DME_0000616201-mRNA-1">
    <property type="protein sequence ID" value="DME_0000616201-mRNA-1"/>
    <property type="gene ID" value="DME_0000616201"/>
</dbReference>
<evidence type="ECO:0000313" key="9">
    <source>
        <dbReference type="WBParaSite" id="DME_0000616201-mRNA-1"/>
    </source>
</evidence>
<dbReference type="AlphaFoldDB" id="A0A158Q503"/>